<evidence type="ECO:0000256" key="1">
    <source>
        <dbReference type="ARBA" id="ARBA00001593"/>
    </source>
</evidence>
<feature type="domain" description="Guanylate cyclase" evidence="14">
    <location>
        <begin position="1697"/>
        <end position="1834"/>
    </location>
</feature>
<feature type="domain" description="PPM-type phosphatase" evidence="16">
    <location>
        <begin position="1360"/>
        <end position="1641"/>
    </location>
</feature>
<gene>
    <name evidence="17" type="ORF">PCON_08682</name>
</gene>
<dbReference type="GO" id="GO:0035556">
    <property type="term" value="P:intracellular signal transduction"/>
    <property type="evidence" value="ECO:0007669"/>
    <property type="project" value="InterPro"/>
</dbReference>
<feature type="compositionally biased region" description="Polar residues" evidence="13">
    <location>
        <begin position="12"/>
        <end position="25"/>
    </location>
</feature>
<dbReference type="PANTHER" id="PTHR48051">
    <property type="match status" value="1"/>
</dbReference>
<dbReference type="InterPro" id="IPR000159">
    <property type="entry name" value="RA_dom"/>
</dbReference>
<feature type="compositionally biased region" description="Acidic residues" evidence="13">
    <location>
        <begin position="554"/>
        <end position="564"/>
    </location>
</feature>
<feature type="compositionally biased region" description="Pro residues" evidence="13">
    <location>
        <begin position="78"/>
        <end position="88"/>
    </location>
</feature>
<dbReference type="Pfam" id="PF13855">
    <property type="entry name" value="LRR_8"/>
    <property type="match status" value="1"/>
</dbReference>
<sequence length="2129" mass="234014">MTRQERNERQRTNSATSFHSLSASRYGSEPIVPTLSSQGGTSRNPINVPPRPRNGTGRVERENNISPGSQGAFQQSPPQSPPKPPSAPPVNFDHRRELGGALQSHVGMRQTPPSAMPSPSNSGGASFLNTSIFDTQENPFLPSSNRPGTAPTAANSSANYTQESYFPSDETRRPSVASVVTNASSTGSKSSMGRSLYKRIFGDGDTGESSGSADTGTASNFNARSFVGFGRPTTPTSSRPRTPIPPSEVVPFLYQDPYVGRRMDTERFDANIIQDTRVQDNLLNDGRSQDDSGHHHRSHHWGRGRKGKEKHLNKELPPAPHSKEGLSDYRKTLKLHLDGTASSGSSTLLMRSGSPTPSMASVMSNQAAPRSPNDPHTKKGTWAAINKVFSGKGSKNKEVDHEKAVEAPAKRPPNLRTKSSEPLLIRSQMTPMITKRGSGSHNYEYLNPRMADYISVEQLTASKGPGKEGRNRGGRRGKGGSAVGVGQEDTEMNSFSIDTDFSNLDEFVKLPATPPDPSQSWPDNADTQPNTAPTWVAPESWGAQGLQSPSADATDMEDESENGPDDAQYCIRVFRADSTFATLSCKLSSSVTEVLGLLGRKSFLQDNLANYQIVMRKNGLLRILGPNERPLKIQKRLLEQAGYTEEDHLDEIGREDHGYLVRFTFMMVRTGGYSLDQDPGLSKMQRFDKVELKGCNLLTIPILLYHKAPEIISLNLSSNLSLNIPKDFIQQCSNLRKIDFTGNEAERLPNSIVFATRLTGLNISNNRLEDMDSVALEGIRGLVNLNMSNNRLITLPNRFGQLKSLRTLNLASNRLSEFPMFVCDLVTLVELDISFNSIKSFPLEIGQLSALERLGAANNCLTGSLPPTFSNLTSLKQLDLRFNYELQNIDVVSELPRLEAVVVSHNRISAYQLSFKKLVALHLNSNPVTRFNLTTVLPSLTFLNLSNAKIAGLNEALFDKLPCLEKLILDGNHIVSFPPQIAKLRSLQHLSCNHNELATVPKEIGLLQDLKFLDLHYNNIKSLPGEIWQMMSLITLNVSSNNLKEFPKPITNNTPGGMAAAETAPVREKAIPENPNTEGGDECVANPATTGGRRPSQQSNGLLAVGTASPNGRKGSAASTQGGRRGSTVSKSASDNASTMVPTISSRKDSSASGKFANTFVFSLRYLHLADNRLSDECFEELSLLGDLRVLNLSYNDLYEIPSRALGRMPNLAELYLSGNELTSLPAEDLESIPNLKILHLNGNKFQTLPAELGKIRKLLVLDVGNNALKYNISNWPYDWNWNWNLDLKYLNLSGNKRLEIKPSRNENNASREKSITDFSELKQLRILGLMDVTLMITNIPDGTEDRRVRLSGSMIRSMHFGMADSLGRNEHLSLVDMVIPDFRGNRDEWLVGLFDGQSLSNCGSKIAKFLHEHIEFFLKDELGKLRPDDSPIKALRRTFLNLNKELATTAAQALEDKGVGTSTRNLSSSSNGITTAMLAPHDMESGGVATIVYMTKNKLFVANIGDAMAVLTYTDGTHRSLTKKHDPGVAPELDRVREAGGYVSRIGKLNEVLSTSRAFGYFPHMPAVNAAPDIQEVNMEGHEEILILANRELWEYISFQSAVDIARTEKADLMRAANRLRDMAIAYGATDKLMVMVLGVGDIEKPRKFPRTHSMMSPGDEELPTVKVTRKRGKDPEKSQFDRFGGEVKAPDGDLAIVFTDIKNSTLMWETYPIAMRSGIRVHNNIMRRQLRQVGGYEVKTEGDAFMVSFPTATSALLWCFNVQQLLLEQEWPNEILDSEGGREIVDSEGRVIYKGLSVRMGIHWGSPVCEPDPITGRMDYFGPMVNRAARISGEADGGQITVSSDFDAELQRCLAASKLYNESDQSNQKAEEIFGDVDVAKTITKDVKELENKGYSMMRLGERKLKGLENPEVIHLVYPNVLAGRLEEKSAQKAVAQQRHLSINPDDIWALWDISLRLELVCSSLNTSDKHPLLKPHTLDMTQKLKGITGQGASDHVMMQLFEHCVTRIENCMTVLYLRRMLTPDPNTKTVIETASPLIGLLDTLAASLGLNIKGSWAASEAAKAAQSGFIEDESSAVSTTSSSSSSTAVSPTTATPSRSSRGSYVLNLGSPTTPTHPTHRNGSVSE</sequence>
<keyword evidence="8" id="KW-0460">Magnesium</keyword>
<evidence type="ECO:0000313" key="17">
    <source>
        <dbReference type="EMBL" id="CCX30483.1"/>
    </source>
</evidence>
<dbReference type="InterPro" id="IPR055414">
    <property type="entry name" value="LRR_R13L4/SHOC2-like"/>
</dbReference>
<evidence type="ECO:0000256" key="4">
    <source>
        <dbReference type="ARBA" id="ARBA00021420"/>
    </source>
</evidence>
<feature type="compositionally biased region" description="Polar residues" evidence="13">
    <location>
        <begin position="1117"/>
        <end position="1145"/>
    </location>
</feature>
<evidence type="ECO:0000259" key="15">
    <source>
        <dbReference type="PROSITE" id="PS50200"/>
    </source>
</evidence>
<dbReference type="CDD" id="cd07302">
    <property type="entry name" value="CHD"/>
    <property type="match status" value="1"/>
</dbReference>
<feature type="compositionally biased region" description="Polar residues" evidence="13">
    <location>
        <begin position="340"/>
        <end position="368"/>
    </location>
</feature>
<comment type="catalytic activity">
    <reaction evidence="1">
        <text>ATP = 3',5'-cyclic AMP + diphosphate</text>
        <dbReference type="Rhea" id="RHEA:15389"/>
        <dbReference type="ChEBI" id="CHEBI:30616"/>
        <dbReference type="ChEBI" id="CHEBI:33019"/>
        <dbReference type="ChEBI" id="CHEBI:58165"/>
        <dbReference type="EC" id="4.6.1.1"/>
    </reaction>
</comment>
<dbReference type="GO" id="GO:0046872">
    <property type="term" value="F:metal ion binding"/>
    <property type="evidence" value="ECO:0007669"/>
    <property type="project" value="UniProtKB-KW"/>
</dbReference>
<dbReference type="InterPro" id="IPR029787">
    <property type="entry name" value="Nucleotide_cyclase"/>
</dbReference>
<dbReference type="SMART" id="SM00314">
    <property type="entry name" value="RA"/>
    <property type="match status" value="1"/>
</dbReference>
<feature type="compositionally biased region" description="Polar residues" evidence="13">
    <location>
        <begin position="2112"/>
        <end position="2129"/>
    </location>
</feature>
<evidence type="ECO:0000256" key="12">
    <source>
        <dbReference type="ARBA" id="ARBA00032637"/>
    </source>
</evidence>
<dbReference type="PROSITE" id="PS50200">
    <property type="entry name" value="RA"/>
    <property type="match status" value="1"/>
</dbReference>
<dbReference type="InterPro" id="IPR050216">
    <property type="entry name" value="LRR_domain-containing"/>
</dbReference>
<dbReference type="SMART" id="SM00332">
    <property type="entry name" value="PP2Cc"/>
    <property type="match status" value="1"/>
</dbReference>
<protein>
    <recommendedName>
        <fullName evidence="4">Adenylate cyclase</fullName>
        <ecNumber evidence="3">4.6.1.1</ecNumber>
    </recommendedName>
    <alternativeName>
        <fullName evidence="11">ATP pyrophosphate-lyase</fullName>
    </alternativeName>
    <alternativeName>
        <fullName evidence="12">Adenylyl cyclase</fullName>
    </alternativeName>
</protein>
<dbReference type="InterPro" id="IPR055071">
    <property type="entry name" value="RA_PHLPP-like"/>
</dbReference>
<evidence type="ECO:0000259" key="14">
    <source>
        <dbReference type="PROSITE" id="PS50125"/>
    </source>
</evidence>
<dbReference type="SMART" id="SM00364">
    <property type="entry name" value="LRR_BAC"/>
    <property type="match status" value="9"/>
</dbReference>
<evidence type="ECO:0000256" key="2">
    <source>
        <dbReference type="ARBA" id="ARBA00005381"/>
    </source>
</evidence>
<dbReference type="InterPro" id="IPR001932">
    <property type="entry name" value="PPM-type_phosphatase-like_dom"/>
</dbReference>
<dbReference type="SUPFAM" id="SSF81606">
    <property type="entry name" value="PP2C-like"/>
    <property type="match status" value="1"/>
</dbReference>
<feature type="compositionally biased region" description="Basic residues" evidence="13">
    <location>
        <begin position="294"/>
        <end position="311"/>
    </location>
</feature>
<feature type="region of interest" description="Disordered" evidence="13">
    <location>
        <begin position="204"/>
        <end position="249"/>
    </location>
</feature>
<evidence type="ECO:0000313" key="18">
    <source>
        <dbReference type="Proteomes" id="UP000018144"/>
    </source>
</evidence>
<evidence type="ECO:0000256" key="8">
    <source>
        <dbReference type="ARBA" id="ARBA00022842"/>
    </source>
</evidence>
<dbReference type="Pfam" id="PF23598">
    <property type="entry name" value="LRR_14"/>
    <property type="match status" value="1"/>
</dbReference>
<keyword evidence="5" id="KW-0433">Leucine-rich repeat</keyword>
<dbReference type="PROSITE" id="PS50125">
    <property type="entry name" value="GUANYLATE_CYCLASE_2"/>
    <property type="match status" value="1"/>
</dbReference>
<dbReference type="Gene3D" id="3.60.40.10">
    <property type="entry name" value="PPM-type phosphatase domain"/>
    <property type="match status" value="1"/>
</dbReference>
<dbReference type="GO" id="GO:0006171">
    <property type="term" value="P:cAMP biosynthetic process"/>
    <property type="evidence" value="ECO:0007669"/>
    <property type="project" value="UniProtKB-KW"/>
</dbReference>
<dbReference type="PANTHER" id="PTHR48051:SF1">
    <property type="entry name" value="RAS SUPPRESSOR PROTEIN 1"/>
    <property type="match status" value="1"/>
</dbReference>
<reference evidence="17 18" key="1">
    <citation type="journal article" date="2013" name="PLoS Genet.">
        <title>The genome and development-dependent transcriptomes of Pyronema confluens: a window into fungal evolution.</title>
        <authorList>
            <person name="Traeger S."/>
            <person name="Altegoer F."/>
            <person name="Freitag M."/>
            <person name="Gabaldon T."/>
            <person name="Kempken F."/>
            <person name="Kumar A."/>
            <person name="Marcet-Houben M."/>
            <person name="Poggeler S."/>
            <person name="Stajich J.E."/>
            <person name="Nowrousian M."/>
        </authorList>
    </citation>
    <scope>NUCLEOTIDE SEQUENCE [LARGE SCALE GENOMIC DNA]</scope>
    <source>
        <strain evidence="18">CBS 100304</strain>
        <tissue evidence="17">Vegetative mycelium</tissue>
    </source>
</reference>
<dbReference type="SUPFAM" id="SSF55073">
    <property type="entry name" value="Nucleotide cyclase"/>
    <property type="match status" value="1"/>
</dbReference>
<feature type="domain" description="Ras-associating" evidence="15">
    <location>
        <begin position="567"/>
        <end position="658"/>
    </location>
</feature>
<dbReference type="EMBL" id="HF935441">
    <property type="protein sequence ID" value="CCX30483.1"/>
    <property type="molecule type" value="Genomic_DNA"/>
</dbReference>
<evidence type="ECO:0000256" key="6">
    <source>
        <dbReference type="ARBA" id="ARBA00022723"/>
    </source>
</evidence>
<keyword evidence="6" id="KW-0479">Metal-binding</keyword>
<evidence type="ECO:0000256" key="9">
    <source>
        <dbReference type="ARBA" id="ARBA00022998"/>
    </source>
</evidence>
<dbReference type="InterPro" id="IPR036457">
    <property type="entry name" value="PPM-type-like_dom_sf"/>
</dbReference>
<dbReference type="FunFam" id="3.80.10.10:FF:000305">
    <property type="entry name" value="Adenylate cyclase AcyA"/>
    <property type="match status" value="1"/>
</dbReference>
<keyword evidence="9" id="KW-0115">cAMP biosynthesis</keyword>
<dbReference type="Pfam" id="PF23010">
    <property type="entry name" value="RA_3"/>
    <property type="match status" value="1"/>
</dbReference>
<dbReference type="OMA" id="QQVGYEE"/>
<keyword evidence="7" id="KW-0677">Repeat</keyword>
<dbReference type="GO" id="GO:0005737">
    <property type="term" value="C:cytoplasm"/>
    <property type="evidence" value="ECO:0007669"/>
    <property type="project" value="TreeGrafter"/>
</dbReference>
<dbReference type="OrthoDB" id="2021138at2759"/>
<dbReference type="Pfam" id="PF00481">
    <property type="entry name" value="PP2C"/>
    <property type="match status" value="1"/>
</dbReference>
<evidence type="ECO:0000256" key="11">
    <source>
        <dbReference type="ARBA" id="ARBA00032597"/>
    </source>
</evidence>
<dbReference type="CDD" id="cd17214">
    <property type="entry name" value="RA_CYR1_like"/>
    <property type="match status" value="1"/>
</dbReference>
<dbReference type="EC" id="4.6.1.1" evidence="3"/>
<dbReference type="CDD" id="cd00143">
    <property type="entry name" value="PP2Cc"/>
    <property type="match status" value="1"/>
</dbReference>
<evidence type="ECO:0000256" key="3">
    <source>
        <dbReference type="ARBA" id="ARBA00012201"/>
    </source>
</evidence>
<feature type="region of interest" description="Disordered" evidence="13">
    <location>
        <begin position="2075"/>
        <end position="2129"/>
    </location>
</feature>
<accession>U4LF41</accession>
<dbReference type="Pfam" id="PF00211">
    <property type="entry name" value="Guanylate_cyc"/>
    <property type="match status" value="1"/>
</dbReference>
<dbReference type="Proteomes" id="UP000018144">
    <property type="component" value="Unassembled WGS sequence"/>
</dbReference>
<evidence type="ECO:0000259" key="16">
    <source>
        <dbReference type="PROSITE" id="PS51746"/>
    </source>
</evidence>
<feature type="compositionally biased region" description="Low complexity" evidence="13">
    <location>
        <begin position="2078"/>
        <end position="2104"/>
    </location>
</feature>
<feature type="region of interest" description="Disordered" evidence="13">
    <location>
        <begin position="510"/>
        <end position="565"/>
    </location>
</feature>
<organism evidence="17 18">
    <name type="scientific">Pyronema omphalodes (strain CBS 100304)</name>
    <name type="common">Pyronema confluens</name>
    <dbReference type="NCBI Taxonomy" id="1076935"/>
    <lineage>
        <taxon>Eukaryota</taxon>
        <taxon>Fungi</taxon>
        <taxon>Dikarya</taxon>
        <taxon>Ascomycota</taxon>
        <taxon>Pezizomycotina</taxon>
        <taxon>Pezizomycetes</taxon>
        <taxon>Pezizales</taxon>
        <taxon>Pyronemataceae</taxon>
        <taxon>Pyronema</taxon>
    </lineage>
</organism>
<comment type="similarity">
    <text evidence="2">Belongs to the adenylyl cyclase class-3 family.</text>
</comment>
<feature type="region of interest" description="Disordered" evidence="13">
    <location>
        <begin position="1071"/>
        <end position="1151"/>
    </location>
</feature>
<evidence type="ECO:0000256" key="7">
    <source>
        <dbReference type="ARBA" id="ARBA00022737"/>
    </source>
</evidence>
<evidence type="ECO:0000256" key="5">
    <source>
        <dbReference type="ARBA" id="ARBA00022614"/>
    </source>
</evidence>
<name>U4LF41_PYROM</name>
<keyword evidence="10" id="KW-0456">Lyase</keyword>
<dbReference type="InterPro" id="IPR032675">
    <property type="entry name" value="LRR_dom_sf"/>
</dbReference>
<feature type="compositionally biased region" description="Basic and acidic residues" evidence="13">
    <location>
        <begin position="1"/>
        <end position="11"/>
    </location>
</feature>
<feature type="region of interest" description="Disordered" evidence="13">
    <location>
        <begin position="1"/>
        <end position="192"/>
    </location>
</feature>
<feature type="compositionally biased region" description="Basic and acidic residues" evidence="13">
    <location>
        <begin position="395"/>
        <end position="409"/>
    </location>
</feature>
<feature type="compositionally biased region" description="Polar residues" evidence="13">
    <location>
        <begin position="111"/>
        <end position="165"/>
    </location>
</feature>
<feature type="compositionally biased region" description="Low complexity" evidence="13">
    <location>
        <begin position="175"/>
        <end position="192"/>
    </location>
</feature>
<keyword evidence="18" id="KW-1185">Reference proteome</keyword>
<dbReference type="InterPro" id="IPR003591">
    <property type="entry name" value="Leu-rich_rpt_typical-subtyp"/>
</dbReference>
<feature type="region of interest" description="Disordered" evidence="13">
    <location>
        <begin position="461"/>
        <end position="487"/>
    </location>
</feature>
<feature type="compositionally biased region" description="Polar residues" evidence="13">
    <location>
        <begin position="207"/>
        <end position="223"/>
    </location>
</feature>
<feature type="compositionally biased region" description="Low complexity" evidence="13">
    <location>
        <begin position="66"/>
        <end position="77"/>
    </location>
</feature>
<feature type="region of interest" description="Disordered" evidence="13">
    <location>
        <begin position="339"/>
        <end position="418"/>
    </location>
</feature>
<dbReference type="PROSITE" id="PS51746">
    <property type="entry name" value="PPM_2"/>
    <property type="match status" value="1"/>
</dbReference>
<dbReference type="SUPFAM" id="SSF52058">
    <property type="entry name" value="L domain-like"/>
    <property type="match status" value="3"/>
</dbReference>
<dbReference type="SMART" id="SM00369">
    <property type="entry name" value="LRR_TYP"/>
    <property type="match status" value="12"/>
</dbReference>
<dbReference type="STRING" id="1076935.U4LF41"/>
<dbReference type="Gene3D" id="3.80.10.10">
    <property type="entry name" value="Ribonuclease Inhibitor"/>
    <property type="match status" value="4"/>
</dbReference>
<dbReference type="PROSITE" id="PS51450">
    <property type="entry name" value="LRR"/>
    <property type="match status" value="3"/>
</dbReference>
<dbReference type="FunFam" id="3.80.10.10:FF:000220">
    <property type="entry name" value="Adenylate cyclase AcyA"/>
    <property type="match status" value="1"/>
</dbReference>
<evidence type="ECO:0000256" key="13">
    <source>
        <dbReference type="SAM" id="MobiDB-lite"/>
    </source>
</evidence>
<dbReference type="InterPro" id="IPR001054">
    <property type="entry name" value="A/G_cyclase"/>
</dbReference>
<dbReference type="InterPro" id="IPR001611">
    <property type="entry name" value="Leu-rich_rpt"/>
</dbReference>
<feature type="region of interest" description="Disordered" evidence="13">
    <location>
        <begin position="282"/>
        <end position="326"/>
    </location>
</feature>
<dbReference type="Pfam" id="PF21187">
    <property type="entry name" value="CYAA_C"/>
    <property type="match status" value="1"/>
</dbReference>
<dbReference type="eggNOG" id="KOG0618">
    <property type="taxonomic scope" value="Eukaryota"/>
</dbReference>
<dbReference type="GO" id="GO:0004016">
    <property type="term" value="F:adenylate cyclase activity"/>
    <property type="evidence" value="ECO:0007669"/>
    <property type="project" value="UniProtKB-EC"/>
</dbReference>
<proteinExistence type="inferred from homology"/>
<dbReference type="SMART" id="SM00044">
    <property type="entry name" value="CYCc"/>
    <property type="match status" value="1"/>
</dbReference>
<feature type="compositionally biased region" description="Polar residues" evidence="13">
    <location>
        <begin position="518"/>
        <end position="533"/>
    </location>
</feature>
<dbReference type="Gene3D" id="3.30.70.1230">
    <property type="entry name" value="Nucleotide cyclase"/>
    <property type="match status" value="1"/>
</dbReference>
<dbReference type="InterPro" id="IPR048580">
    <property type="entry name" value="CYAA_C"/>
</dbReference>
<feature type="compositionally biased region" description="Low complexity" evidence="13">
    <location>
        <begin position="231"/>
        <end position="241"/>
    </location>
</feature>
<evidence type="ECO:0000256" key="10">
    <source>
        <dbReference type="ARBA" id="ARBA00023239"/>
    </source>
</evidence>